<dbReference type="InterPro" id="IPR029032">
    <property type="entry name" value="AhpD-like"/>
</dbReference>
<dbReference type="AlphaFoldDB" id="A0A917ULH5"/>
<dbReference type="Gene3D" id="1.20.1290.10">
    <property type="entry name" value="AhpD-like"/>
    <property type="match status" value="1"/>
</dbReference>
<evidence type="ECO:0000313" key="2">
    <source>
        <dbReference type="EMBL" id="GGJ66249.1"/>
    </source>
</evidence>
<dbReference type="Pfam" id="PF02627">
    <property type="entry name" value="CMD"/>
    <property type="match status" value="1"/>
</dbReference>
<keyword evidence="3" id="KW-1185">Reference proteome</keyword>
<evidence type="ECO:0000313" key="3">
    <source>
        <dbReference type="Proteomes" id="UP000635726"/>
    </source>
</evidence>
<organism evidence="2 3">
    <name type="scientific">Deinococcus aquiradiocola</name>
    <dbReference type="NCBI Taxonomy" id="393059"/>
    <lineage>
        <taxon>Bacteria</taxon>
        <taxon>Thermotogati</taxon>
        <taxon>Deinococcota</taxon>
        <taxon>Deinococci</taxon>
        <taxon>Deinococcales</taxon>
        <taxon>Deinococcaceae</taxon>
        <taxon>Deinococcus</taxon>
    </lineage>
</organism>
<dbReference type="SUPFAM" id="SSF69118">
    <property type="entry name" value="AhpD-like"/>
    <property type="match status" value="1"/>
</dbReference>
<dbReference type="Gene3D" id="1.20.5.810">
    <property type="entry name" value="AhpD-like"/>
    <property type="match status" value="1"/>
</dbReference>
<reference evidence="2" key="1">
    <citation type="journal article" date="2014" name="Int. J. Syst. Evol. Microbiol.">
        <title>Complete genome sequence of Corynebacterium casei LMG S-19264T (=DSM 44701T), isolated from a smear-ripened cheese.</title>
        <authorList>
            <consortium name="US DOE Joint Genome Institute (JGI-PGF)"/>
            <person name="Walter F."/>
            <person name="Albersmeier A."/>
            <person name="Kalinowski J."/>
            <person name="Ruckert C."/>
        </authorList>
    </citation>
    <scope>NUCLEOTIDE SEQUENCE</scope>
    <source>
        <strain evidence="2">JCM 14371</strain>
    </source>
</reference>
<proteinExistence type="predicted"/>
<dbReference type="GO" id="GO:0051920">
    <property type="term" value="F:peroxiredoxin activity"/>
    <property type="evidence" value="ECO:0007669"/>
    <property type="project" value="InterPro"/>
</dbReference>
<dbReference type="Proteomes" id="UP000635726">
    <property type="component" value="Unassembled WGS sequence"/>
</dbReference>
<dbReference type="InterPro" id="IPR003779">
    <property type="entry name" value="CMD-like"/>
</dbReference>
<dbReference type="RefSeq" id="WP_188960876.1">
    <property type="nucleotide sequence ID" value="NZ_BMOE01000001.1"/>
</dbReference>
<dbReference type="EMBL" id="BMOE01000001">
    <property type="protein sequence ID" value="GGJ66249.1"/>
    <property type="molecule type" value="Genomic_DNA"/>
</dbReference>
<reference evidence="2" key="2">
    <citation type="submission" date="2020-09" db="EMBL/GenBank/DDBJ databases">
        <authorList>
            <person name="Sun Q."/>
            <person name="Ohkuma M."/>
        </authorList>
    </citation>
    <scope>NUCLEOTIDE SEQUENCE</scope>
    <source>
        <strain evidence="2">JCM 14371</strain>
    </source>
</reference>
<feature type="domain" description="Carboxymuconolactone decarboxylase-like" evidence="1">
    <location>
        <begin position="60"/>
        <end position="107"/>
    </location>
</feature>
<comment type="caution">
    <text evidence="2">The sequence shown here is derived from an EMBL/GenBank/DDBJ whole genome shotgun (WGS) entry which is preliminary data.</text>
</comment>
<evidence type="ECO:0000259" key="1">
    <source>
        <dbReference type="Pfam" id="PF02627"/>
    </source>
</evidence>
<dbReference type="InterPro" id="IPR010195">
    <property type="entry name" value="Uncharacterised_peroxidase-rel"/>
</dbReference>
<gene>
    <name evidence="2" type="ORF">GCM10008939_07870</name>
</gene>
<dbReference type="NCBIfam" id="TIGR01926">
    <property type="entry name" value="peroxid_rel"/>
    <property type="match status" value="1"/>
</dbReference>
<name>A0A917ULH5_9DEIO</name>
<dbReference type="PANTHER" id="PTHR35446">
    <property type="entry name" value="SI:CH211-175M2.5"/>
    <property type="match status" value="1"/>
</dbReference>
<sequence length="205" mass="22368">MSTPDGLTTPDGTPRRISYLAVPGEDAVTPDIVKLWGKAHANLGFTPNVFRAQALNPAQFSAWWAYFNLLLNKEGFLPPVEREMIAVVVSNVNRCVYCAVSHGAALRGLLSADGQSPDLEGVLAVNHRHAPLTARLHAMLDFAEKLTRTPEAMREQDLGPLRGHGLTDPQILELTQVIGMFNMTNRISSALGFVPNDEYHAAART</sequence>
<accession>A0A917ULH5</accession>
<dbReference type="PANTHER" id="PTHR35446:SF2">
    <property type="entry name" value="CARBOXYMUCONOLACTONE DECARBOXYLASE-LIKE DOMAIN-CONTAINING PROTEIN"/>
    <property type="match status" value="1"/>
</dbReference>
<dbReference type="NCBIfam" id="TIGR00778">
    <property type="entry name" value="ahpD_dom"/>
    <property type="match status" value="1"/>
</dbReference>
<dbReference type="InterPro" id="IPR004675">
    <property type="entry name" value="AhpD_core"/>
</dbReference>
<protein>
    <submittedName>
        <fullName evidence="2">Alkyl hydroperoxide reductase AhpD</fullName>
    </submittedName>
</protein>